<name>A0A372MKE9_9SPIR</name>
<dbReference type="AlphaFoldDB" id="A0A372MKE9"/>
<dbReference type="PANTHER" id="PTHR30136">
    <property type="entry name" value="HELIX-TURN-HELIX TRANSCRIPTIONAL REGULATOR, ICLR FAMILY"/>
    <property type="match status" value="1"/>
</dbReference>
<keyword evidence="2" id="KW-0238">DNA-binding</keyword>
<dbReference type="EMBL" id="QUWK01000001">
    <property type="protein sequence ID" value="RFU96214.1"/>
    <property type="molecule type" value="Genomic_DNA"/>
</dbReference>
<keyword evidence="1" id="KW-0805">Transcription regulation</keyword>
<dbReference type="GO" id="GO:0045892">
    <property type="term" value="P:negative regulation of DNA-templated transcription"/>
    <property type="evidence" value="ECO:0007669"/>
    <property type="project" value="TreeGrafter"/>
</dbReference>
<dbReference type="Gene3D" id="1.10.10.10">
    <property type="entry name" value="Winged helix-like DNA-binding domain superfamily/Winged helix DNA-binding domain"/>
    <property type="match status" value="1"/>
</dbReference>
<keyword evidence="3" id="KW-0804">Transcription</keyword>
<feature type="domain" description="HTH iclR-type" evidence="4">
    <location>
        <begin position="10"/>
        <end position="72"/>
    </location>
</feature>
<dbReference type="SMART" id="SM00346">
    <property type="entry name" value="HTH_ICLR"/>
    <property type="match status" value="1"/>
</dbReference>
<dbReference type="RefSeq" id="WP_117329035.1">
    <property type="nucleotide sequence ID" value="NZ_QUWK01000001.1"/>
</dbReference>
<dbReference type="InterPro" id="IPR029016">
    <property type="entry name" value="GAF-like_dom_sf"/>
</dbReference>
<dbReference type="PROSITE" id="PS51078">
    <property type="entry name" value="ICLR_ED"/>
    <property type="match status" value="1"/>
</dbReference>
<dbReference type="InterPro" id="IPR036388">
    <property type="entry name" value="WH-like_DNA-bd_sf"/>
</dbReference>
<evidence type="ECO:0000256" key="1">
    <source>
        <dbReference type="ARBA" id="ARBA00023015"/>
    </source>
</evidence>
<dbReference type="Proteomes" id="UP000264002">
    <property type="component" value="Unassembled WGS sequence"/>
</dbReference>
<dbReference type="InterPro" id="IPR036390">
    <property type="entry name" value="WH_DNA-bd_sf"/>
</dbReference>
<comment type="caution">
    <text evidence="6">The sequence shown here is derived from an EMBL/GenBank/DDBJ whole genome shotgun (WGS) entry which is preliminary data.</text>
</comment>
<dbReference type="Pfam" id="PF01614">
    <property type="entry name" value="IclR_C"/>
    <property type="match status" value="1"/>
</dbReference>
<dbReference type="InterPro" id="IPR005471">
    <property type="entry name" value="Tscrpt_reg_IclR_N"/>
</dbReference>
<dbReference type="GO" id="GO:0003677">
    <property type="term" value="F:DNA binding"/>
    <property type="evidence" value="ECO:0007669"/>
    <property type="project" value="UniProtKB-KW"/>
</dbReference>
<gene>
    <name evidence="6" type="ORF">DYP60_01190</name>
</gene>
<evidence type="ECO:0000256" key="3">
    <source>
        <dbReference type="ARBA" id="ARBA00023163"/>
    </source>
</evidence>
<evidence type="ECO:0000259" key="4">
    <source>
        <dbReference type="PROSITE" id="PS51077"/>
    </source>
</evidence>
<dbReference type="SUPFAM" id="SSF46785">
    <property type="entry name" value="Winged helix' DNA-binding domain"/>
    <property type="match status" value="1"/>
</dbReference>
<dbReference type="PROSITE" id="PS51077">
    <property type="entry name" value="HTH_ICLR"/>
    <property type="match status" value="1"/>
</dbReference>
<evidence type="ECO:0000256" key="2">
    <source>
        <dbReference type="ARBA" id="ARBA00023125"/>
    </source>
</evidence>
<evidence type="ECO:0000313" key="6">
    <source>
        <dbReference type="EMBL" id="RFU96214.1"/>
    </source>
</evidence>
<dbReference type="InterPro" id="IPR014757">
    <property type="entry name" value="Tscrpt_reg_IclR_C"/>
</dbReference>
<reference evidence="6 7" key="2">
    <citation type="submission" date="2018-09" db="EMBL/GenBank/DDBJ databases">
        <title>Genome of Sphaerochaeta halotolerans strain 4-11.</title>
        <authorList>
            <person name="Nazina T.N."/>
            <person name="Sokolova D.S."/>
        </authorList>
    </citation>
    <scope>NUCLEOTIDE SEQUENCE [LARGE SCALE GENOMIC DNA]</scope>
    <source>
        <strain evidence="6 7">4-11</strain>
    </source>
</reference>
<protein>
    <submittedName>
        <fullName evidence="6">IclR family transcriptional regulator</fullName>
    </submittedName>
</protein>
<keyword evidence="7" id="KW-1185">Reference proteome</keyword>
<sequence>MPNDTDKYNIKAVSRCFQILDYAAEQNGPISIQDVCTALDTNSNMAFRLLASLQGSGYMTKDPYTGLYAISLKTLKLSRSALHSQEIRKVTMPYLELLWNQFPKANVNMAVFYNGEVLMLDRIDTQSTPRTYFTPGRQLPFHCTALGKVLTSEMDEKELDMLIEQKGLAKYTEQTITNPAAFKKELAKVRSEGCARDRNEFIDGDNCSAVPVRGRDGKIIAGISVSALVSNMSVEEIERTIPRLKDTASRISYMMGFTTTPVL</sequence>
<dbReference type="Pfam" id="PF09339">
    <property type="entry name" value="HTH_IclR"/>
    <property type="match status" value="1"/>
</dbReference>
<evidence type="ECO:0000259" key="5">
    <source>
        <dbReference type="PROSITE" id="PS51078"/>
    </source>
</evidence>
<dbReference type="InterPro" id="IPR050707">
    <property type="entry name" value="HTH_MetabolicPath_Reg"/>
</dbReference>
<reference evidence="7" key="1">
    <citation type="submission" date="2018-08" db="EMBL/GenBank/DDBJ databases">
        <authorList>
            <person name="Grouzdev D.S."/>
            <person name="Krutkina M.S."/>
        </authorList>
    </citation>
    <scope>NUCLEOTIDE SEQUENCE [LARGE SCALE GENOMIC DNA]</scope>
    <source>
        <strain evidence="7">4-11</strain>
    </source>
</reference>
<organism evidence="6 7">
    <name type="scientific">Sphaerochaeta halotolerans</name>
    <dbReference type="NCBI Taxonomy" id="2293840"/>
    <lineage>
        <taxon>Bacteria</taxon>
        <taxon>Pseudomonadati</taxon>
        <taxon>Spirochaetota</taxon>
        <taxon>Spirochaetia</taxon>
        <taxon>Spirochaetales</taxon>
        <taxon>Sphaerochaetaceae</taxon>
        <taxon>Sphaerochaeta</taxon>
    </lineage>
</organism>
<dbReference type="GO" id="GO:0003700">
    <property type="term" value="F:DNA-binding transcription factor activity"/>
    <property type="evidence" value="ECO:0007669"/>
    <property type="project" value="TreeGrafter"/>
</dbReference>
<dbReference type="PANTHER" id="PTHR30136:SF24">
    <property type="entry name" value="HTH-TYPE TRANSCRIPTIONAL REPRESSOR ALLR"/>
    <property type="match status" value="1"/>
</dbReference>
<feature type="domain" description="IclR-ED" evidence="5">
    <location>
        <begin position="73"/>
        <end position="257"/>
    </location>
</feature>
<proteinExistence type="predicted"/>
<accession>A0A372MKE9</accession>
<dbReference type="Gene3D" id="3.30.450.40">
    <property type="match status" value="1"/>
</dbReference>
<dbReference type="SUPFAM" id="SSF55781">
    <property type="entry name" value="GAF domain-like"/>
    <property type="match status" value="1"/>
</dbReference>
<evidence type="ECO:0000313" key="7">
    <source>
        <dbReference type="Proteomes" id="UP000264002"/>
    </source>
</evidence>